<comment type="similarity">
    <text evidence="5">Belongs to the PINc/VapC protein family.</text>
</comment>
<dbReference type="InterPro" id="IPR022907">
    <property type="entry name" value="VapC_family"/>
</dbReference>
<evidence type="ECO:0000313" key="8">
    <source>
        <dbReference type="Proteomes" id="UP001419910"/>
    </source>
</evidence>
<proteinExistence type="inferred from homology"/>
<evidence type="ECO:0000256" key="5">
    <source>
        <dbReference type="HAMAP-Rule" id="MF_00265"/>
    </source>
</evidence>
<sequence>MIVVDSSAIVAIALDEPEAEKFLHVMIGTPTVIGAPTLLETRILLAGRGVRDPMDATTIILDASQTKVIAFDQALADHALSAFLRFGKGRHPAALNYGDCMAYALARSLNAPLLFKGADFALTDLVAAAP</sequence>
<dbReference type="SUPFAM" id="SSF88723">
    <property type="entry name" value="PIN domain-like"/>
    <property type="match status" value="1"/>
</dbReference>
<dbReference type="Pfam" id="PF01850">
    <property type="entry name" value="PIN"/>
    <property type="match status" value="1"/>
</dbReference>
<dbReference type="EMBL" id="JBDIME010000028">
    <property type="protein sequence ID" value="MEN2792408.1"/>
    <property type="molecule type" value="Genomic_DNA"/>
</dbReference>
<dbReference type="InterPro" id="IPR029060">
    <property type="entry name" value="PIN-like_dom_sf"/>
</dbReference>
<dbReference type="HAMAP" id="MF_00265">
    <property type="entry name" value="VapC_Nob1"/>
    <property type="match status" value="1"/>
</dbReference>
<protein>
    <recommendedName>
        <fullName evidence="5">Ribonuclease VapC</fullName>
        <shortName evidence="5">RNase VapC</shortName>
        <ecNumber evidence="5">3.1.-.-</ecNumber>
    </recommendedName>
    <alternativeName>
        <fullName evidence="5">Toxin VapC</fullName>
    </alternativeName>
</protein>
<evidence type="ECO:0000256" key="4">
    <source>
        <dbReference type="ARBA" id="ARBA00022801"/>
    </source>
</evidence>
<evidence type="ECO:0000256" key="1">
    <source>
        <dbReference type="ARBA" id="ARBA00022649"/>
    </source>
</evidence>
<comment type="function">
    <text evidence="5">Toxic component of a toxin-antitoxin (TA) system. An RNase.</text>
</comment>
<dbReference type="InterPro" id="IPR002716">
    <property type="entry name" value="PIN_dom"/>
</dbReference>
<dbReference type="Gene3D" id="3.40.50.1010">
    <property type="entry name" value="5'-nuclease"/>
    <property type="match status" value="1"/>
</dbReference>
<keyword evidence="5" id="KW-0460">Magnesium</keyword>
<organism evidence="7 8">
    <name type="scientific">Sphingomonas oligophenolica</name>
    <dbReference type="NCBI Taxonomy" id="301154"/>
    <lineage>
        <taxon>Bacteria</taxon>
        <taxon>Pseudomonadati</taxon>
        <taxon>Pseudomonadota</taxon>
        <taxon>Alphaproteobacteria</taxon>
        <taxon>Sphingomonadales</taxon>
        <taxon>Sphingomonadaceae</taxon>
        <taxon>Sphingomonas</taxon>
    </lineage>
</organism>
<name>A0ABU9Y9D0_9SPHN</name>
<keyword evidence="5" id="KW-0800">Toxin</keyword>
<feature type="domain" description="PIN" evidence="6">
    <location>
        <begin position="2"/>
        <end position="122"/>
    </location>
</feature>
<accession>A0ABU9Y9D0</accession>
<comment type="cofactor">
    <cofactor evidence="5">
        <name>Mg(2+)</name>
        <dbReference type="ChEBI" id="CHEBI:18420"/>
    </cofactor>
</comment>
<dbReference type="Proteomes" id="UP001419910">
    <property type="component" value="Unassembled WGS sequence"/>
</dbReference>
<gene>
    <name evidence="5" type="primary">vapC</name>
    <name evidence="7" type="ORF">ABC974_22450</name>
</gene>
<feature type="binding site" evidence="5">
    <location>
        <position position="5"/>
    </location>
    <ligand>
        <name>Mg(2+)</name>
        <dbReference type="ChEBI" id="CHEBI:18420"/>
    </ligand>
</feature>
<reference evidence="7 8" key="1">
    <citation type="submission" date="2024-05" db="EMBL/GenBank/DDBJ databases">
        <authorList>
            <person name="Liu Q."/>
            <person name="Xin Y.-H."/>
        </authorList>
    </citation>
    <scope>NUCLEOTIDE SEQUENCE [LARGE SCALE GENOMIC DNA]</scope>
    <source>
        <strain evidence="7 8">CGMCC 1.10181</strain>
    </source>
</reference>
<evidence type="ECO:0000259" key="6">
    <source>
        <dbReference type="Pfam" id="PF01850"/>
    </source>
</evidence>
<evidence type="ECO:0000256" key="2">
    <source>
        <dbReference type="ARBA" id="ARBA00022722"/>
    </source>
</evidence>
<keyword evidence="3 5" id="KW-0479">Metal-binding</keyword>
<keyword evidence="1 5" id="KW-1277">Toxin-antitoxin system</keyword>
<keyword evidence="8" id="KW-1185">Reference proteome</keyword>
<keyword evidence="4 5" id="KW-0378">Hydrolase</keyword>
<keyword evidence="2 5" id="KW-0540">Nuclease</keyword>
<feature type="binding site" evidence="5">
    <location>
        <position position="99"/>
    </location>
    <ligand>
        <name>Mg(2+)</name>
        <dbReference type="ChEBI" id="CHEBI:18420"/>
    </ligand>
</feature>
<evidence type="ECO:0000256" key="3">
    <source>
        <dbReference type="ARBA" id="ARBA00022723"/>
    </source>
</evidence>
<evidence type="ECO:0000313" key="7">
    <source>
        <dbReference type="EMBL" id="MEN2792408.1"/>
    </source>
</evidence>
<dbReference type="RefSeq" id="WP_343892025.1">
    <property type="nucleotide sequence ID" value="NZ_BAAAEH010000049.1"/>
</dbReference>
<dbReference type="CDD" id="cd09871">
    <property type="entry name" value="PIN_MtVapC28-VapC30-like"/>
    <property type="match status" value="1"/>
</dbReference>
<dbReference type="EC" id="3.1.-.-" evidence="5"/>
<comment type="caution">
    <text evidence="7">The sequence shown here is derived from an EMBL/GenBank/DDBJ whole genome shotgun (WGS) entry which is preliminary data.</text>
</comment>